<evidence type="ECO:0000256" key="6">
    <source>
        <dbReference type="SAM" id="MobiDB-lite"/>
    </source>
</evidence>
<evidence type="ECO:0000313" key="10">
    <source>
        <dbReference type="Proteomes" id="UP000224567"/>
    </source>
</evidence>
<name>A0A2G2W8Z8_CAPBA</name>
<keyword evidence="2" id="KW-0805">Transcription regulation</keyword>
<keyword evidence="5" id="KW-0539">Nucleus</keyword>
<dbReference type="OrthoDB" id="1094641at2759"/>
<comment type="subcellular location">
    <subcellularLocation>
        <location evidence="1">Nucleus</location>
    </subcellularLocation>
</comment>
<evidence type="ECO:0000256" key="3">
    <source>
        <dbReference type="ARBA" id="ARBA00023125"/>
    </source>
</evidence>
<gene>
    <name evidence="9" type="ORF">CQW23_20567</name>
</gene>
<keyword evidence="7" id="KW-0472">Membrane</keyword>
<keyword evidence="7" id="KW-1133">Transmembrane helix</keyword>
<dbReference type="CDD" id="cd10017">
    <property type="entry name" value="B3_DNA"/>
    <property type="match status" value="1"/>
</dbReference>
<dbReference type="STRING" id="33114.A0A2G2W8Z8"/>
<evidence type="ECO:0000259" key="8">
    <source>
        <dbReference type="PROSITE" id="PS50863"/>
    </source>
</evidence>
<keyword evidence="7" id="KW-0812">Transmembrane</keyword>
<keyword evidence="10" id="KW-1185">Reference proteome</keyword>
<evidence type="ECO:0000256" key="7">
    <source>
        <dbReference type="SAM" id="Phobius"/>
    </source>
</evidence>
<feature type="domain" description="TF-B3" evidence="8">
    <location>
        <begin position="2"/>
        <end position="95"/>
    </location>
</feature>
<dbReference type="GO" id="GO:0005634">
    <property type="term" value="C:nucleus"/>
    <property type="evidence" value="ECO:0007669"/>
    <property type="project" value="UniProtKB-SubCell"/>
</dbReference>
<dbReference type="Pfam" id="PF02362">
    <property type="entry name" value="B3"/>
    <property type="match status" value="1"/>
</dbReference>
<evidence type="ECO:0000256" key="1">
    <source>
        <dbReference type="ARBA" id="ARBA00004123"/>
    </source>
</evidence>
<protein>
    <recommendedName>
        <fullName evidence="8">TF-B3 domain-containing protein</fullName>
    </recommendedName>
</protein>
<sequence length="385" mass="44834">MEKGFFKLYSSDSAKRLKIPTGFTDYKNGKLPWKVSLRDRFGNMWTIEVTKTGREFYFQYGWVKFIEDNTVEFGDFFIFDYDGNGIFDFKLLGKTGCEKKGVGGLKLDVKEEEEEEISVENRKNVQSKAKNWASDSTSSSSDDDSDEECYIVEEEEEEDEKYEETEKVPCSKHRYVAVCKARDRHDPLGTDIFRSGRATQPKNPYFVAKIIPKRRNQLFIPLDVVRGYKLKLPSSMTIRDSVGREFEAKCKSWKDGYFLALHYTVGTRRILEIVNHRLLVWAPGSCLFVKIAFLLAVCVCVKKAGKMIWLHDGWQEFMEHHSVSYCYFLLFKYGQNSSLNVHKFDLAATETDYLVRSHGIRIFLTERKKLWGTRMARAVLKLWIP</sequence>
<dbReference type="AlphaFoldDB" id="A0A2G2W8Z8"/>
<dbReference type="SMART" id="SM01019">
    <property type="entry name" value="B3"/>
    <property type="match status" value="1"/>
</dbReference>
<dbReference type="Proteomes" id="UP000224567">
    <property type="component" value="Unassembled WGS sequence"/>
</dbReference>
<dbReference type="PANTHER" id="PTHR31920:SF135">
    <property type="entry name" value="B3 DOMAIN-CONTAINING PROTEIN OS03G0621600-RELATED"/>
    <property type="match status" value="1"/>
</dbReference>
<dbReference type="PANTHER" id="PTHR31920">
    <property type="entry name" value="B3 DOMAIN-CONTAINING"/>
    <property type="match status" value="1"/>
</dbReference>
<feature type="region of interest" description="Disordered" evidence="6">
    <location>
        <begin position="128"/>
        <end position="164"/>
    </location>
</feature>
<accession>A0A2G2W8Z8</accession>
<dbReference type="InterPro" id="IPR015300">
    <property type="entry name" value="DNA-bd_pseudobarrel_sf"/>
</dbReference>
<dbReference type="InterPro" id="IPR003340">
    <property type="entry name" value="B3_DNA-bd"/>
</dbReference>
<keyword evidence="3" id="KW-0238">DNA-binding</keyword>
<dbReference type="SUPFAM" id="SSF101936">
    <property type="entry name" value="DNA-binding pseudobarrel domain"/>
    <property type="match status" value="3"/>
</dbReference>
<feature type="transmembrane region" description="Helical" evidence="7">
    <location>
        <begin position="278"/>
        <end position="301"/>
    </location>
</feature>
<dbReference type="PROSITE" id="PS50863">
    <property type="entry name" value="B3"/>
    <property type="match status" value="1"/>
</dbReference>
<evidence type="ECO:0000256" key="2">
    <source>
        <dbReference type="ARBA" id="ARBA00023015"/>
    </source>
</evidence>
<dbReference type="Gene3D" id="2.40.330.10">
    <property type="entry name" value="DNA-binding pseudobarrel domain"/>
    <property type="match status" value="2"/>
</dbReference>
<reference evidence="9 10" key="1">
    <citation type="journal article" date="2017" name="Genome Biol.">
        <title>New reference genome sequences of hot pepper reveal the massive evolution of plant disease-resistance genes by retroduplication.</title>
        <authorList>
            <person name="Kim S."/>
            <person name="Park J."/>
            <person name="Yeom S.I."/>
            <person name="Kim Y.M."/>
            <person name="Seo E."/>
            <person name="Kim K.T."/>
            <person name="Kim M.S."/>
            <person name="Lee J.M."/>
            <person name="Cheong K."/>
            <person name="Shin H.S."/>
            <person name="Kim S.B."/>
            <person name="Han K."/>
            <person name="Lee J."/>
            <person name="Park M."/>
            <person name="Lee H.A."/>
            <person name="Lee H.Y."/>
            <person name="Lee Y."/>
            <person name="Oh S."/>
            <person name="Lee J.H."/>
            <person name="Choi E."/>
            <person name="Choi E."/>
            <person name="Lee S.E."/>
            <person name="Jeon J."/>
            <person name="Kim H."/>
            <person name="Choi G."/>
            <person name="Song H."/>
            <person name="Lee J."/>
            <person name="Lee S.C."/>
            <person name="Kwon J.K."/>
            <person name="Lee H.Y."/>
            <person name="Koo N."/>
            <person name="Hong Y."/>
            <person name="Kim R.W."/>
            <person name="Kang W.H."/>
            <person name="Huh J.H."/>
            <person name="Kang B.C."/>
            <person name="Yang T.J."/>
            <person name="Lee Y.H."/>
            <person name="Bennetzen J.L."/>
            <person name="Choi D."/>
        </authorList>
    </citation>
    <scope>NUCLEOTIDE SEQUENCE [LARGE SCALE GENOMIC DNA]</scope>
    <source>
        <strain evidence="10">cv. PBC81</strain>
    </source>
</reference>
<dbReference type="EMBL" id="MLFT02000008">
    <property type="protein sequence ID" value="PHT41713.1"/>
    <property type="molecule type" value="Genomic_DNA"/>
</dbReference>
<evidence type="ECO:0000313" key="9">
    <source>
        <dbReference type="EMBL" id="PHT41713.1"/>
    </source>
</evidence>
<feature type="compositionally biased region" description="Acidic residues" evidence="6">
    <location>
        <begin position="141"/>
        <end position="163"/>
    </location>
</feature>
<keyword evidence="4" id="KW-0804">Transcription</keyword>
<evidence type="ECO:0000256" key="5">
    <source>
        <dbReference type="ARBA" id="ARBA00023242"/>
    </source>
</evidence>
<dbReference type="GO" id="GO:0003677">
    <property type="term" value="F:DNA binding"/>
    <property type="evidence" value="ECO:0007669"/>
    <property type="project" value="UniProtKB-KW"/>
</dbReference>
<evidence type="ECO:0000256" key="4">
    <source>
        <dbReference type="ARBA" id="ARBA00023163"/>
    </source>
</evidence>
<dbReference type="InterPro" id="IPR050655">
    <property type="entry name" value="Plant_B3_domain"/>
</dbReference>
<comment type="caution">
    <text evidence="9">The sequence shown here is derived from an EMBL/GenBank/DDBJ whole genome shotgun (WGS) entry which is preliminary data.</text>
</comment>
<organism evidence="9 10">
    <name type="scientific">Capsicum baccatum</name>
    <name type="common">Peruvian pepper</name>
    <dbReference type="NCBI Taxonomy" id="33114"/>
    <lineage>
        <taxon>Eukaryota</taxon>
        <taxon>Viridiplantae</taxon>
        <taxon>Streptophyta</taxon>
        <taxon>Embryophyta</taxon>
        <taxon>Tracheophyta</taxon>
        <taxon>Spermatophyta</taxon>
        <taxon>Magnoliopsida</taxon>
        <taxon>eudicotyledons</taxon>
        <taxon>Gunneridae</taxon>
        <taxon>Pentapetalae</taxon>
        <taxon>asterids</taxon>
        <taxon>lamiids</taxon>
        <taxon>Solanales</taxon>
        <taxon>Solanaceae</taxon>
        <taxon>Solanoideae</taxon>
        <taxon>Capsiceae</taxon>
        <taxon>Capsicum</taxon>
    </lineage>
</organism>
<reference evidence="10" key="2">
    <citation type="journal article" date="2017" name="J. Anim. Genet.">
        <title>Multiple reference genome sequences of hot pepper reveal the massive evolution of plant disease resistance genes by retroduplication.</title>
        <authorList>
            <person name="Kim S."/>
            <person name="Park J."/>
            <person name="Yeom S.-I."/>
            <person name="Kim Y.-M."/>
            <person name="Seo E."/>
            <person name="Kim K.-T."/>
            <person name="Kim M.-S."/>
            <person name="Lee J.M."/>
            <person name="Cheong K."/>
            <person name="Shin H.-S."/>
            <person name="Kim S.-B."/>
            <person name="Han K."/>
            <person name="Lee J."/>
            <person name="Park M."/>
            <person name="Lee H.-A."/>
            <person name="Lee H.-Y."/>
            <person name="Lee Y."/>
            <person name="Oh S."/>
            <person name="Lee J.H."/>
            <person name="Choi E."/>
            <person name="Choi E."/>
            <person name="Lee S.E."/>
            <person name="Jeon J."/>
            <person name="Kim H."/>
            <person name="Choi G."/>
            <person name="Song H."/>
            <person name="Lee J."/>
            <person name="Lee S.-C."/>
            <person name="Kwon J.-K."/>
            <person name="Lee H.-Y."/>
            <person name="Koo N."/>
            <person name="Hong Y."/>
            <person name="Kim R.W."/>
            <person name="Kang W.-H."/>
            <person name="Huh J.H."/>
            <person name="Kang B.-C."/>
            <person name="Yang T.-J."/>
            <person name="Lee Y.-H."/>
            <person name="Bennetzen J.L."/>
            <person name="Choi D."/>
        </authorList>
    </citation>
    <scope>NUCLEOTIDE SEQUENCE [LARGE SCALE GENOMIC DNA]</scope>
    <source>
        <strain evidence="10">cv. PBC81</strain>
    </source>
</reference>
<proteinExistence type="predicted"/>